<reference evidence="1" key="1">
    <citation type="submission" date="2020-05" db="EMBL/GenBank/DDBJ databases">
        <title>WGS assembly of Panicum virgatum.</title>
        <authorList>
            <person name="Lovell J.T."/>
            <person name="Jenkins J."/>
            <person name="Shu S."/>
            <person name="Juenger T.E."/>
            <person name="Schmutz J."/>
        </authorList>
    </citation>
    <scope>NUCLEOTIDE SEQUENCE</scope>
    <source>
        <strain evidence="1">AP13</strain>
    </source>
</reference>
<dbReference type="Proteomes" id="UP000823388">
    <property type="component" value="Chromosome 9N"/>
</dbReference>
<keyword evidence="2" id="KW-1185">Reference proteome</keyword>
<accession>A0A8T0MMR7</accession>
<dbReference type="AlphaFoldDB" id="A0A8T0MMR7"/>
<protein>
    <submittedName>
        <fullName evidence="1">Uncharacterized protein</fullName>
    </submittedName>
</protein>
<evidence type="ECO:0000313" key="1">
    <source>
        <dbReference type="EMBL" id="KAG2538325.1"/>
    </source>
</evidence>
<dbReference type="EMBL" id="CM029054">
    <property type="protein sequence ID" value="KAG2538325.1"/>
    <property type="molecule type" value="Genomic_DNA"/>
</dbReference>
<name>A0A8T0MMR7_PANVG</name>
<proteinExistence type="predicted"/>
<organism evidence="1 2">
    <name type="scientific">Panicum virgatum</name>
    <name type="common">Blackwell switchgrass</name>
    <dbReference type="NCBI Taxonomy" id="38727"/>
    <lineage>
        <taxon>Eukaryota</taxon>
        <taxon>Viridiplantae</taxon>
        <taxon>Streptophyta</taxon>
        <taxon>Embryophyta</taxon>
        <taxon>Tracheophyta</taxon>
        <taxon>Spermatophyta</taxon>
        <taxon>Magnoliopsida</taxon>
        <taxon>Liliopsida</taxon>
        <taxon>Poales</taxon>
        <taxon>Poaceae</taxon>
        <taxon>PACMAD clade</taxon>
        <taxon>Panicoideae</taxon>
        <taxon>Panicodae</taxon>
        <taxon>Paniceae</taxon>
        <taxon>Panicinae</taxon>
        <taxon>Panicum</taxon>
        <taxon>Panicum sect. Hiantes</taxon>
    </lineage>
</organism>
<comment type="caution">
    <text evidence="1">The sequence shown here is derived from an EMBL/GenBank/DDBJ whole genome shotgun (WGS) entry which is preliminary data.</text>
</comment>
<evidence type="ECO:0000313" key="2">
    <source>
        <dbReference type="Proteomes" id="UP000823388"/>
    </source>
</evidence>
<gene>
    <name evidence="1" type="ORF">PVAP13_9NG409414</name>
</gene>
<sequence length="144" mass="15978">MRNLFIISTHCSKIDEDLNINDTSTLPPTPADVTSPPVGPITRACAHKLNHQVSSFLSSCPLYLDNGNTRTFVVLRNDGGLDSGSRTAPTCDNSQDFFRTIPRRIDWMSEHTPGVSGRMPEISGLLPYRRVFQSTVLRHPNLAQ</sequence>